<dbReference type="Proteomes" id="UP000663823">
    <property type="component" value="Unassembled WGS sequence"/>
</dbReference>
<name>A0A820M708_9BILA</name>
<accession>A0A820M708</accession>
<proteinExistence type="predicted"/>
<sequence>SSDIEDNRKQIIVNHLSPHNNNDIMFNQVYKELQNNYGSSPFISLLLHLDGISLCKSIWVGHQEPLIDLWLSECLNQLNHLKNKSIYELFPVIRFTKQQY</sequence>
<dbReference type="EMBL" id="CAJOAX010069311">
    <property type="protein sequence ID" value="CAF4367490.1"/>
    <property type="molecule type" value="Genomic_DNA"/>
</dbReference>
<protein>
    <submittedName>
        <fullName evidence="1">Uncharacterized protein</fullName>
    </submittedName>
</protein>
<comment type="caution">
    <text evidence="1">The sequence shown here is derived from an EMBL/GenBank/DDBJ whole genome shotgun (WGS) entry which is preliminary data.</text>
</comment>
<gene>
    <name evidence="1" type="ORF">OTI717_LOCUS44030</name>
</gene>
<feature type="non-terminal residue" evidence="1">
    <location>
        <position position="1"/>
    </location>
</feature>
<evidence type="ECO:0000313" key="2">
    <source>
        <dbReference type="Proteomes" id="UP000663823"/>
    </source>
</evidence>
<organism evidence="1 2">
    <name type="scientific">Rotaria sordida</name>
    <dbReference type="NCBI Taxonomy" id="392033"/>
    <lineage>
        <taxon>Eukaryota</taxon>
        <taxon>Metazoa</taxon>
        <taxon>Spiralia</taxon>
        <taxon>Gnathifera</taxon>
        <taxon>Rotifera</taxon>
        <taxon>Eurotatoria</taxon>
        <taxon>Bdelloidea</taxon>
        <taxon>Philodinida</taxon>
        <taxon>Philodinidae</taxon>
        <taxon>Rotaria</taxon>
    </lineage>
</organism>
<reference evidence="1" key="1">
    <citation type="submission" date="2021-02" db="EMBL/GenBank/DDBJ databases">
        <authorList>
            <person name="Nowell W R."/>
        </authorList>
    </citation>
    <scope>NUCLEOTIDE SEQUENCE</scope>
</reference>
<evidence type="ECO:0000313" key="1">
    <source>
        <dbReference type="EMBL" id="CAF4367490.1"/>
    </source>
</evidence>
<dbReference type="AlphaFoldDB" id="A0A820M708"/>